<evidence type="ECO:0000313" key="1">
    <source>
        <dbReference type="EMBL" id="CAA9458564.1"/>
    </source>
</evidence>
<accession>A0A6J4QY02</accession>
<name>A0A6J4QY02_9ACTN</name>
<dbReference type="AlphaFoldDB" id="A0A6J4QY02"/>
<sequence length="220" mass="24659">MQPGYVCVAGVDVNTLSHVRPVLPRGRLTTGLLKCNGGPLDIASVVDLGPTVYAGSAPEMEDHRFDPAKATWLFDDDPEDYWELLNQMARESLAAIFGPVLEQEEGSCTVDVGEGHASLGCLAPQERPWLYVDHRGTVRIVLECTTPSSDLAVADLRLYERDHKTPRRDLVASVQRRIESGVEVILSVGLTRPWRKRDDMAERHWLQVNNIHLQDDPLWR</sequence>
<gene>
    <name evidence="1" type="ORF">AVDCRST_MAG28-2900</name>
</gene>
<dbReference type="EMBL" id="CADCVE010000065">
    <property type="protein sequence ID" value="CAA9458564.1"/>
    <property type="molecule type" value="Genomic_DNA"/>
</dbReference>
<reference evidence="1" key="1">
    <citation type="submission" date="2020-02" db="EMBL/GenBank/DDBJ databases">
        <authorList>
            <person name="Meier V. D."/>
        </authorList>
    </citation>
    <scope>NUCLEOTIDE SEQUENCE</scope>
    <source>
        <strain evidence="1">AVDCRST_MAG28</strain>
    </source>
</reference>
<protein>
    <submittedName>
        <fullName evidence="1">Uncharacterized protein</fullName>
    </submittedName>
</protein>
<proteinExistence type="predicted"/>
<organism evidence="1">
    <name type="scientific">uncultured Rubrobacteraceae bacterium</name>
    <dbReference type="NCBI Taxonomy" id="349277"/>
    <lineage>
        <taxon>Bacteria</taxon>
        <taxon>Bacillati</taxon>
        <taxon>Actinomycetota</taxon>
        <taxon>Rubrobacteria</taxon>
        <taxon>Rubrobacterales</taxon>
        <taxon>Rubrobacteraceae</taxon>
        <taxon>environmental samples</taxon>
    </lineage>
</organism>